<evidence type="ECO:0000256" key="3">
    <source>
        <dbReference type="ARBA" id="ARBA00022552"/>
    </source>
</evidence>
<dbReference type="RefSeq" id="WP_318648088.1">
    <property type="nucleotide sequence ID" value="NZ_CP137852.1"/>
</dbReference>
<keyword evidence="4 5" id="KW-0143">Chaperone</keyword>
<dbReference type="Proteomes" id="UP001305521">
    <property type="component" value="Chromosome"/>
</dbReference>
<keyword evidence="3 5" id="KW-0698">rRNA processing</keyword>
<feature type="domain" description="RimM N-terminal" evidence="6">
    <location>
        <begin position="8"/>
        <end position="82"/>
    </location>
</feature>
<organism evidence="8 9">
    <name type="scientific">Sediminicoccus rosea</name>
    <dbReference type="NCBI Taxonomy" id="1225128"/>
    <lineage>
        <taxon>Bacteria</taxon>
        <taxon>Pseudomonadati</taxon>
        <taxon>Pseudomonadota</taxon>
        <taxon>Alphaproteobacteria</taxon>
        <taxon>Acetobacterales</taxon>
        <taxon>Roseomonadaceae</taxon>
        <taxon>Sediminicoccus</taxon>
    </lineage>
</organism>
<evidence type="ECO:0000313" key="9">
    <source>
        <dbReference type="Proteomes" id="UP001305521"/>
    </source>
</evidence>
<proteinExistence type="inferred from homology"/>
<dbReference type="PANTHER" id="PTHR33692">
    <property type="entry name" value="RIBOSOME MATURATION FACTOR RIMM"/>
    <property type="match status" value="1"/>
</dbReference>
<evidence type="ECO:0000313" key="8">
    <source>
        <dbReference type="EMBL" id="WPB84131.1"/>
    </source>
</evidence>
<comment type="domain">
    <text evidence="5">The PRC barrel domain binds ribosomal protein uS19.</text>
</comment>
<evidence type="ECO:0000259" key="6">
    <source>
        <dbReference type="Pfam" id="PF01782"/>
    </source>
</evidence>
<sequence length="176" mass="18726">MAPAMILLGEIGRPHGVRGLVRVRSFTAEPEDLTAYGPLSDATGTQRFVLEMLAPDLARIDGVNDRDQAARLTGTRLYVPREALPPPEDPDEFYLSDLEGLAAVTEAGEALGRVRSVEDHGAGAFLVLEGPPERLVPFTRAAVPAVDIAARRVTVVLPAEILVEPQPDEQGEAGAA</sequence>
<dbReference type="SUPFAM" id="SSF50447">
    <property type="entry name" value="Translation proteins"/>
    <property type="match status" value="1"/>
</dbReference>
<protein>
    <recommendedName>
        <fullName evidence="5">Ribosome maturation factor RimM</fullName>
    </recommendedName>
</protein>
<feature type="domain" description="Ribosome maturation factor RimM PRC barrel" evidence="7">
    <location>
        <begin position="96"/>
        <end position="160"/>
    </location>
</feature>
<dbReference type="InterPro" id="IPR011961">
    <property type="entry name" value="RimM"/>
</dbReference>
<dbReference type="Gene3D" id="2.30.30.240">
    <property type="entry name" value="PRC-barrel domain"/>
    <property type="match status" value="1"/>
</dbReference>
<dbReference type="PANTHER" id="PTHR33692:SF1">
    <property type="entry name" value="RIBOSOME MATURATION FACTOR RIMM"/>
    <property type="match status" value="1"/>
</dbReference>
<dbReference type="InterPro" id="IPR009000">
    <property type="entry name" value="Transl_B-barrel_sf"/>
</dbReference>
<dbReference type="EMBL" id="CP137852">
    <property type="protein sequence ID" value="WPB84131.1"/>
    <property type="molecule type" value="Genomic_DNA"/>
</dbReference>
<keyword evidence="2 5" id="KW-0690">Ribosome biogenesis</keyword>
<comment type="function">
    <text evidence="5">An accessory protein needed during the final step in the assembly of 30S ribosomal subunit, possibly for assembly of the head region. Essential for efficient processing of 16S rRNA. May be needed both before and after RbfA during the maturation of 16S rRNA. It has affinity for free ribosomal 30S subunits but not for 70S ribosomes.</text>
</comment>
<comment type="subcellular location">
    <subcellularLocation>
        <location evidence="5">Cytoplasm</location>
    </subcellularLocation>
</comment>
<dbReference type="Pfam" id="PF24986">
    <property type="entry name" value="PRC_RimM"/>
    <property type="match status" value="1"/>
</dbReference>
<dbReference type="InterPro" id="IPR002676">
    <property type="entry name" value="RimM_N"/>
</dbReference>
<dbReference type="NCBIfam" id="TIGR02273">
    <property type="entry name" value="16S_RimM"/>
    <property type="match status" value="1"/>
</dbReference>
<reference evidence="8 9" key="1">
    <citation type="submission" date="2023-11" db="EMBL/GenBank/DDBJ databases">
        <title>Arctic aerobic anoxygenic photoheterotroph Sediminicoccus rosea KRV36 adapts its photosynthesis to long days of polar summer.</title>
        <authorList>
            <person name="Tomasch J."/>
            <person name="Kopejtka K."/>
            <person name="Bily T."/>
            <person name="Gardiner A.T."/>
            <person name="Gardian Z."/>
            <person name="Shivaramu S."/>
            <person name="Koblizek M."/>
            <person name="Engelhardt F."/>
            <person name="Kaftan D."/>
        </authorList>
    </citation>
    <scope>NUCLEOTIDE SEQUENCE [LARGE SCALE GENOMIC DNA]</scope>
    <source>
        <strain evidence="8 9">R-30</strain>
    </source>
</reference>
<accession>A0ABZ0PF66</accession>
<gene>
    <name evidence="5 8" type="primary">rimM</name>
    <name evidence="8" type="ORF">R9Z33_18780</name>
</gene>
<dbReference type="Pfam" id="PF01782">
    <property type="entry name" value="RimM"/>
    <property type="match status" value="1"/>
</dbReference>
<dbReference type="InterPro" id="IPR011033">
    <property type="entry name" value="PRC_barrel-like_sf"/>
</dbReference>
<evidence type="ECO:0000256" key="1">
    <source>
        <dbReference type="ARBA" id="ARBA00022490"/>
    </source>
</evidence>
<evidence type="ECO:0000259" key="7">
    <source>
        <dbReference type="Pfam" id="PF24986"/>
    </source>
</evidence>
<dbReference type="HAMAP" id="MF_00014">
    <property type="entry name" value="Ribosome_mat_RimM"/>
    <property type="match status" value="1"/>
</dbReference>
<dbReference type="InterPro" id="IPR056792">
    <property type="entry name" value="PRC_RimM"/>
</dbReference>
<keyword evidence="9" id="KW-1185">Reference proteome</keyword>
<evidence type="ECO:0000256" key="5">
    <source>
        <dbReference type="HAMAP-Rule" id="MF_00014"/>
    </source>
</evidence>
<dbReference type="InterPro" id="IPR036976">
    <property type="entry name" value="RimM_N_sf"/>
</dbReference>
<name>A0ABZ0PF66_9PROT</name>
<comment type="subunit">
    <text evidence="5">Binds ribosomal protein uS19.</text>
</comment>
<comment type="similarity">
    <text evidence="5">Belongs to the RimM family.</text>
</comment>
<dbReference type="Gene3D" id="2.40.30.60">
    <property type="entry name" value="RimM"/>
    <property type="match status" value="1"/>
</dbReference>
<evidence type="ECO:0000256" key="2">
    <source>
        <dbReference type="ARBA" id="ARBA00022517"/>
    </source>
</evidence>
<dbReference type="SUPFAM" id="SSF50346">
    <property type="entry name" value="PRC-barrel domain"/>
    <property type="match status" value="1"/>
</dbReference>
<keyword evidence="1 5" id="KW-0963">Cytoplasm</keyword>
<evidence type="ECO:0000256" key="4">
    <source>
        <dbReference type="ARBA" id="ARBA00023186"/>
    </source>
</evidence>